<dbReference type="AlphaFoldDB" id="A0A1G6ZQK5"/>
<protein>
    <submittedName>
        <fullName evidence="2">RHS repeat-associated core domain-containing protein</fullName>
    </submittedName>
</protein>
<sequence length="964" mass="101004">MLTHTEPTGLVNTYQYDPRGRLTRAQRGGEATTFTYTASGQLASASLASGYATSYTYDAAQRLTGWSDNRGASASYTLDGMGNRVAESITDAQGQAAWTVARTINSLNRVESITIGSAATGTLSTTGYGYDANGDLIRSTETVGGASRSTTLALDALRRVKTITNAQNASAALVYNAQDAITQASDFKGVATSYTRDALGNARQEASADSGTASSTYDSLGLPQSITDALGRATGITRDALGRPTQIVSSLGGVSRTTVLRYDLPGPQYNASGSASASVGSLSEIQDADVTTRYQRDAQGRITARTQVLSNANGGSSTSTTVGYEYVPAASAGAGQIARITYASGRQLVHQYDATGQLTGLQWNGQPLVSAITWSPLGQATGWQWPGFAQTPGNPVPLAEQRSYTSAGQLAASALLQLTWDSAGRIAQITQQHMLPTPSATVAQQVPLTSAYSYDASGRLTASAHSAPAGLTLPSGSALSDTIGANASGYAWDANGNRSQSYYSSSTAAGTATLQRDYSATSGSNRLSGYTQTFTPAGASAHTSTVAYNYDASGSITRKGDSYLHYGVDGRIAKAGPNPDAANPLAVSYTYNALGQRVFKSDARLSGSNNPAITQQTVYAEDGIGSTVLGQYGSRRSADSAAPAGEMDSTEIIYLPTAAGPMPVAAQINGRLYAIDADHLNTPRRLTNTQGQVAWQWLITGFGEANPTTGATNYSQSGQGNAAYAEAVKFDLRYPGQVFDEETQLAYNLNRYYDQVSGRYIQADPIGLDGGWNRFGYVGGDPLNFADDEGLQRRSSTPAVSWGQAQLNFQGASLTSQIRQYQPNYSYSYASMPGQGFTAANVGQLQGTLQRLQNAGACSSSYSPIAGGGASISNLTPQEILRIQNAANRTGVGISVVGSRASGNAGALSDWDYVVPASTTRRTVHSLSGSLPEGPRGIGEPRNQDFHRGGVDVNLPYINFFPNR</sequence>
<name>A0A1G6ZQK5_9BURK</name>
<evidence type="ECO:0000256" key="1">
    <source>
        <dbReference type="SAM" id="MobiDB-lite"/>
    </source>
</evidence>
<dbReference type="PRINTS" id="PR00394">
    <property type="entry name" value="RHSPROTEIN"/>
</dbReference>
<keyword evidence="3" id="KW-1185">Reference proteome</keyword>
<gene>
    <name evidence="2" type="ORF">SAMN05192589_111170</name>
</gene>
<dbReference type="Proteomes" id="UP000198781">
    <property type="component" value="Unassembled WGS sequence"/>
</dbReference>
<dbReference type="Pfam" id="PF05593">
    <property type="entry name" value="RHS_repeat"/>
    <property type="match status" value="3"/>
</dbReference>
<dbReference type="STRING" id="187868.SAMN05192589_111170"/>
<dbReference type="InterPro" id="IPR022385">
    <property type="entry name" value="Rhs_assc_core"/>
</dbReference>
<feature type="region of interest" description="Disordered" evidence="1">
    <location>
        <begin position="924"/>
        <end position="945"/>
    </location>
</feature>
<proteinExistence type="predicted"/>
<dbReference type="InterPro" id="IPR050708">
    <property type="entry name" value="T6SS_VgrG/RHS"/>
</dbReference>
<accession>A0A1G6ZQK5</accession>
<dbReference type="NCBIfam" id="TIGR03696">
    <property type="entry name" value="Rhs_assc_core"/>
    <property type="match status" value="1"/>
</dbReference>
<dbReference type="InterPro" id="IPR006530">
    <property type="entry name" value="YD"/>
</dbReference>
<evidence type="ECO:0000313" key="2">
    <source>
        <dbReference type="EMBL" id="SDE04801.1"/>
    </source>
</evidence>
<dbReference type="PANTHER" id="PTHR32305">
    <property type="match status" value="1"/>
</dbReference>
<dbReference type="InterPro" id="IPR031325">
    <property type="entry name" value="RHS_repeat"/>
</dbReference>
<dbReference type="NCBIfam" id="TIGR01643">
    <property type="entry name" value="YD_repeat_2x"/>
    <property type="match status" value="3"/>
</dbReference>
<dbReference type="RefSeq" id="WP_434802408.1">
    <property type="nucleotide sequence ID" value="NZ_FMZC01000011.1"/>
</dbReference>
<dbReference type="PANTHER" id="PTHR32305:SF15">
    <property type="entry name" value="PROTEIN RHSA-RELATED"/>
    <property type="match status" value="1"/>
</dbReference>
<dbReference type="Gene3D" id="2.180.10.10">
    <property type="entry name" value="RHS repeat-associated core"/>
    <property type="match status" value="1"/>
</dbReference>
<dbReference type="EMBL" id="FMZC01000011">
    <property type="protein sequence ID" value="SDE04801.1"/>
    <property type="molecule type" value="Genomic_DNA"/>
</dbReference>
<organism evidence="2 3">
    <name type="scientific">Paracidovorax valerianellae</name>
    <dbReference type="NCBI Taxonomy" id="187868"/>
    <lineage>
        <taxon>Bacteria</taxon>
        <taxon>Pseudomonadati</taxon>
        <taxon>Pseudomonadota</taxon>
        <taxon>Betaproteobacteria</taxon>
        <taxon>Burkholderiales</taxon>
        <taxon>Comamonadaceae</taxon>
        <taxon>Paracidovorax</taxon>
    </lineage>
</organism>
<evidence type="ECO:0000313" key="3">
    <source>
        <dbReference type="Proteomes" id="UP000198781"/>
    </source>
</evidence>
<reference evidence="2 3" key="1">
    <citation type="submission" date="2016-10" db="EMBL/GenBank/DDBJ databases">
        <authorList>
            <person name="de Groot N.N."/>
        </authorList>
    </citation>
    <scope>NUCLEOTIDE SEQUENCE [LARGE SCALE GENOMIC DNA]</scope>
    <source>
        <strain evidence="2 3">DSM 16619</strain>
    </source>
</reference>